<accession>A0A6M3WBL1</accession>
<keyword evidence="10 16" id="KW-1133">Transmembrane helix</keyword>
<feature type="transmembrane region" description="Helical" evidence="16">
    <location>
        <begin position="247"/>
        <end position="272"/>
    </location>
</feature>
<keyword evidence="6 16" id="KW-0812">Transmembrane</keyword>
<evidence type="ECO:0000313" key="19">
    <source>
        <dbReference type="EMBL" id="QJF58107.1"/>
    </source>
</evidence>
<dbReference type="InterPro" id="IPR016174">
    <property type="entry name" value="Di-haem_cyt_TM"/>
</dbReference>
<evidence type="ECO:0000256" key="2">
    <source>
        <dbReference type="ARBA" id="ARBA00013531"/>
    </source>
</evidence>
<dbReference type="GO" id="GO:0006122">
    <property type="term" value="P:mitochondrial electron transport, ubiquinol to cytochrome c"/>
    <property type="evidence" value="ECO:0007669"/>
    <property type="project" value="TreeGrafter"/>
</dbReference>
<feature type="binding site" evidence="14">
    <location>
        <position position="227"/>
    </location>
    <ligand>
        <name>a ubiquinone</name>
        <dbReference type="ChEBI" id="CHEBI:16389"/>
    </ligand>
</feature>
<evidence type="ECO:0000256" key="16">
    <source>
        <dbReference type="RuleBase" id="RU362117"/>
    </source>
</evidence>
<dbReference type="SUPFAM" id="SSF81648">
    <property type="entry name" value="a domain/subunit of cytochrome bc1 complex (Ubiquinol-cytochrome c reductase)"/>
    <property type="match status" value="1"/>
</dbReference>
<dbReference type="InterPro" id="IPR036150">
    <property type="entry name" value="Cyt_b/b6_C_sf"/>
</dbReference>
<dbReference type="PANTHER" id="PTHR19271">
    <property type="entry name" value="CYTOCHROME B"/>
    <property type="match status" value="1"/>
</dbReference>
<dbReference type="Pfam" id="PF00033">
    <property type="entry name" value="Cytochrome_B"/>
    <property type="match status" value="2"/>
</dbReference>
<keyword evidence="5 16" id="KW-0679">Respiratory chain</keyword>
<keyword evidence="7 15" id="KW-0479">Metal-binding</keyword>
<evidence type="ECO:0000256" key="8">
    <source>
        <dbReference type="ARBA" id="ARBA00022792"/>
    </source>
</evidence>
<evidence type="ECO:0000256" key="3">
    <source>
        <dbReference type="ARBA" id="ARBA00022448"/>
    </source>
</evidence>
<name>A0A6M3WBL1_9HYPO</name>
<comment type="cofactor">
    <cofactor evidence="16">
        <name>heme b</name>
        <dbReference type="ChEBI" id="CHEBI:60344"/>
    </cofactor>
    <text evidence="16">Binds 2 heme groups non-covalently.</text>
</comment>
<comment type="similarity">
    <text evidence="16">Belongs to the cytochrome b family.</text>
</comment>
<feature type="binding site" description="axial binding residue" evidence="15">
    <location>
        <position position="222"/>
    </location>
    <ligand>
        <name>heme b</name>
        <dbReference type="ChEBI" id="CHEBI:60344"/>
        <label>b566</label>
    </ligand>
    <ligandPart>
        <name>Fe</name>
        <dbReference type="ChEBI" id="CHEBI:18248"/>
    </ligandPart>
</feature>
<dbReference type="InterPro" id="IPR027387">
    <property type="entry name" value="Cytb/b6-like_sf"/>
</dbReference>
<evidence type="ECO:0000256" key="5">
    <source>
        <dbReference type="ARBA" id="ARBA00022660"/>
    </source>
</evidence>
<dbReference type="Pfam" id="PF00032">
    <property type="entry name" value="Cytochrom_B_C"/>
    <property type="match status" value="1"/>
</dbReference>
<dbReference type="GO" id="GO:0046872">
    <property type="term" value="F:metal ion binding"/>
    <property type="evidence" value="ECO:0007669"/>
    <property type="project" value="UniProtKB-UniRule"/>
</dbReference>
<organism evidence="19">
    <name type="scientific">Fusarium tricinctum</name>
    <dbReference type="NCBI Taxonomy" id="61284"/>
    <lineage>
        <taxon>Eukaryota</taxon>
        <taxon>Fungi</taxon>
        <taxon>Dikarya</taxon>
        <taxon>Ascomycota</taxon>
        <taxon>Pezizomycotina</taxon>
        <taxon>Sordariomycetes</taxon>
        <taxon>Hypocreomycetidae</taxon>
        <taxon>Hypocreales</taxon>
        <taxon>Nectriaceae</taxon>
        <taxon>Fusarium</taxon>
        <taxon>Fusarium tricinctum species complex</taxon>
    </lineage>
</organism>
<evidence type="ECO:0000259" key="18">
    <source>
        <dbReference type="PROSITE" id="PS51003"/>
    </source>
</evidence>
<dbReference type="Gene3D" id="1.20.810.10">
    <property type="entry name" value="Cytochrome Bc1 Complex, Chain C"/>
    <property type="match status" value="2"/>
</dbReference>
<evidence type="ECO:0000256" key="14">
    <source>
        <dbReference type="PIRSR" id="PIRSR038885-1"/>
    </source>
</evidence>
<dbReference type="PANTHER" id="PTHR19271:SF16">
    <property type="entry name" value="CYTOCHROME B"/>
    <property type="match status" value="1"/>
</dbReference>
<evidence type="ECO:0000256" key="11">
    <source>
        <dbReference type="ARBA" id="ARBA00023004"/>
    </source>
</evidence>
<keyword evidence="8" id="KW-0999">Mitochondrion inner membrane</keyword>
<feature type="domain" description="Cytochrome b/b6 N-terminal region profile" evidence="17">
    <location>
        <begin position="1"/>
        <end position="235"/>
    </location>
</feature>
<feature type="binding site" description="axial binding residue" evidence="15">
    <location>
        <position position="208"/>
    </location>
    <ligand>
        <name>heme b</name>
        <dbReference type="ChEBI" id="CHEBI:60344"/>
        <label>b562</label>
    </ligand>
    <ligandPart>
        <name>Fe</name>
        <dbReference type="ChEBI" id="CHEBI:18248"/>
    </ligandPart>
</feature>
<feature type="transmembrane region" description="Helical" evidence="16">
    <location>
        <begin position="28"/>
        <end position="54"/>
    </location>
</feature>
<dbReference type="InterPro" id="IPR048259">
    <property type="entry name" value="Cytochrome_b_N_euk/bac"/>
</dbReference>
<dbReference type="GO" id="GO:0005743">
    <property type="term" value="C:mitochondrial inner membrane"/>
    <property type="evidence" value="ECO:0007669"/>
    <property type="project" value="UniProtKB-SubCell"/>
</dbReference>
<dbReference type="PIRSF" id="PIRSF038885">
    <property type="entry name" value="COB"/>
    <property type="match status" value="1"/>
</dbReference>
<protein>
    <recommendedName>
        <fullName evidence="2 16">Cytochrome b</fullName>
    </recommendedName>
</protein>
<dbReference type="InterPro" id="IPR030689">
    <property type="entry name" value="Cytochrome_b"/>
</dbReference>
<feature type="binding site" description="axial binding residue" evidence="15">
    <location>
        <position position="82"/>
    </location>
    <ligand>
        <name>heme b</name>
        <dbReference type="ChEBI" id="CHEBI:60344"/>
        <label>b562</label>
    </ligand>
    <ligandPart>
        <name>Fe</name>
        <dbReference type="ChEBI" id="CHEBI:18248"/>
    </ligandPart>
</feature>
<evidence type="ECO:0000256" key="13">
    <source>
        <dbReference type="ARBA" id="ARBA00023136"/>
    </source>
</evidence>
<dbReference type="InterPro" id="IPR005798">
    <property type="entry name" value="Cyt_b/b6_C"/>
</dbReference>
<feature type="transmembrane region" description="Helical" evidence="16">
    <location>
        <begin position="114"/>
        <end position="137"/>
    </location>
</feature>
<sequence length="415" mass="46759">MRILKNHPLLKLANGYLIDASQPSNISYLWNFGSLLLLCLVIQIVTGVTLAMHYNPSVLEAFNSVEHIMRDVNNGWLVRYLHSNTASAFFFLVYLHIGRGIYYASYRAPRTLTWVIGTIILIVMIVTGFLGYLIIIATDWVTGGWLKCCLMHSRSLYVLPYGQMSLWGATVITNLISAVPWIGQDIVEFIWGGFSVNNATLNRFFALHFVLPFILAALVLMHMIALHDTAGSSNPLGVPVYYDRMPMAPYFLFKDLITIFIFIFVLGIFVFFMPNVLGDSDNYIMANPMQTPPAIVPEWYLLPFYAILRSIPNKLLGVIAMLAAILIILILPKTDLGLTKGLQFRPLSKAAFYVFLVNFLMLMQLGAKHVESPFIEIGQLSTALYFSHFLFILPAVSILENTLVDLELQNNSKNI</sequence>
<evidence type="ECO:0000256" key="12">
    <source>
        <dbReference type="ARBA" id="ARBA00023128"/>
    </source>
</evidence>
<comment type="subcellular location">
    <subcellularLocation>
        <location evidence="1">Mitochondrion inner membrane</location>
        <topology evidence="1">Multi-pass membrane protein</topology>
    </subcellularLocation>
</comment>
<dbReference type="GO" id="GO:0016491">
    <property type="term" value="F:oxidoreductase activity"/>
    <property type="evidence" value="ECO:0007669"/>
    <property type="project" value="UniProtKB-UniRule"/>
</dbReference>
<keyword evidence="11 15" id="KW-0408">Iron</keyword>
<proteinExistence type="inferred from homology"/>
<feature type="transmembrane region" description="Helical" evidence="16">
    <location>
        <begin position="351"/>
        <end position="370"/>
    </location>
</feature>
<feature type="transmembrane region" description="Helical" evidence="16">
    <location>
        <begin position="204"/>
        <end position="227"/>
    </location>
</feature>
<evidence type="ECO:0000259" key="17">
    <source>
        <dbReference type="PROSITE" id="PS51002"/>
    </source>
</evidence>
<geneLocation type="mitochondrion" evidence="19"/>
<keyword evidence="13 16" id="KW-0472">Membrane</keyword>
<dbReference type="GO" id="GO:0045275">
    <property type="term" value="C:respiratory chain complex III"/>
    <property type="evidence" value="ECO:0007669"/>
    <property type="project" value="InterPro"/>
</dbReference>
<dbReference type="CDD" id="cd00284">
    <property type="entry name" value="Cytochrome_b_N"/>
    <property type="match status" value="1"/>
</dbReference>
<dbReference type="PROSITE" id="PS51002">
    <property type="entry name" value="CYTB_NTER"/>
    <property type="match status" value="1"/>
</dbReference>
<keyword evidence="3 16" id="KW-0813">Transport</keyword>
<dbReference type="EMBL" id="MT269798">
    <property type="protein sequence ID" value="QJF58107.1"/>
    <property type="molecule type" value="Genomic_DNA"/>
</dbReference>
<feature type="binding site" description="axial binding residue" evidence="15">
    <location>
        <position position="96"/>
    </location>
    <ligand>
        <name>heme b</name>
        <dbReference type="ChEBI" id="CHEBI:60344"/>
        <label>b566</label>
    </ligand>
    <ligandPart>
        <name>Fe</name>
        <dbReference type="ChEBI" id="CHEBI:18248"/>
    </ligandPart>
</feature>
<keyword evidence="4 15" id="KW-0349">Heme</keyword>
<comment type="cofactor">
    <cofactor evidence="15">
        <name>heme</name>
        <dbReference type="ChEBI" id="CHEBI:30413"/>
    </cofactor>
    <text evidence="15">Binds 2 heme groups non-covalently.</text>
</comment>
<dbReference type="GO" id="GO:0008121">
    <property type="term" value="F:quinol-cytochrome-c reductase activity"/>
    <property type="evidence" value="ECO:0007669"/>
    <property type="project" value="InterPro"/>
</dbReference>
<feature type="transmembrane region" description="Helical" evidence="16">
    <location>
        <begin position="80"/>
        <end position="102"/>
    </location>
</feature>
<evidence type="ECO:0000256" key="15">
    <source>
        <dbReference type="PIRSR" id="PIRSR038885-2"/>
    </source>
</evidence>
<feature type="domain" description="Cytochrome b/b6 C-terminal region profile" evidence="18">
    <location>
        <begin position="237"/>
        <end position="407"/>
    </location>
</feature>
<reference evidence="19" key="1">
    <citation type="submission" date="2020-03" db="EMBL/GenBank/DDBJ databases">
        <title>Complete mitochondrial genome sequence of the potato pathogenic fungus, Fusarium tricinctum f. tricinctum. KGS17.</title>
        <authorList>
            <person name="Xie K."/>
        </authorList>
    </citation>
    <scope>NUCLEOTIDE SEQUENCE</scope>
</reference>
<evidence type="ECO:0000256" key="10">
    <source>
        <dbReference type="ARBA" id="ARBA00022989"/>
    </source>
</evidence>
<feature type="transmembrane region" description="Helical" evidence="16">
    <location>
        <begin position="382"/>
        <end position="399"/>
    </location>
</feature>
<comment type="function">
    <text evidence="16">Component of the ubiquinol-cytochrome c reductase complex (complex III or cytochrome b-c1 complex) that is part of the mitochondrial respiratory chain. The b-c1 complex mediates electron transfer from ubiquinol to cytochrome c. Contributes to the generation of a proton gradient across the mitochondrial membrane that is then used for ATP synthesis.</text>
</comment>
<evidence type="ECO:0000256" key="1">
    <source>
        <dbReference type="ARBA" id="ARBA00004448"/>
    </source>
</evidence>
<gene>
    <name evidence="19" type="primary">cob</name>
</gene>
<evidence type="ECO:0000256" key="6">
    <source>
        <dbReference type="ARBA" id="ARBA00022692"/>
    </source>
</evidence>
<dbReference type="InterPro" id="IPR048260">
    <property type="entry name" value="Cytochrome_b_C_euk/bac"/>
</dbReference>
<dbReference type="AlphaFoldDB" id="A0A6M3WBL1"/>
<dbReference type="CDD" id="cd00290">
    <property type="entry name" value="cytochrome_b_C"/>
    <property type="match status" value="1"/>
</dbReference>
<dbReference type="PROSITE" id="PS51003">
    <property type="entry name" value="CYTB_CTER"/>
    <property type="match status" value="1"/>
</dbReference>
<keyword evidence="9 16" id="KW-0249">Electron transport</keyword>
<evidence type="ECO:0000256" key="4">
    <source>
        <dbReference type="ARBA" id="ARBA00022617"/>
    </source>
</evidence>
<evidence type="ECO:0000256" key="9">
    <source>
        <dbReference type="ARBA" id="ARBA00022982"/>
    </source>
</evidence>
<dbReference type="SUPFAM" id="SSF81342">
    <property type="entry name" value="Transmembrane di-heme cytochromes"/>
    <property type="match status" value="2"/>
</dbReference>
<feature type="transmembrane region" description="Helical" evidence="16">
    <location>
        <begin position="315"/>
        <end position="331"/>
    </location>
</feature>
<evidence type="ECO:0000256" key="7">
    <source>
        <dbReference type="ARBA" id="ARBA00022723"/>
    </source>
</evidence>
<dbReference type="InterPro" id="IPR005797">
    <property type="entry name" value="Cyt_b/b6_N"/>
</dbReference>
<feature type="transmembrane region" description="Helical" evidence="16">
    <location>
        <begin position="164"/>
        <end position="183"/>
    </location>
</feature>
<keyword evidence="12 16" id="KW-0496">Mitochondrion</keyword>